<name>A0AAX0B833_CLOBE</name>
<feature type="compositionally biased region" description="Polar residues" evidence="1">
    <location>
        <begin position="1"/>
        <end position="23"/>
    </location>
</feature>
<evidence type="ECO:0000313" key="2">
    <source>
        <dbReference type="EMBL" id="NRT91520.1"/>
    </source>
</evidence>
<dbReference type="Proteomes" id="UP001193748">
    <property type="component" value="Unassembled WGS sequence"/>
</dbReference>
<protein>
    <submittedName>
        <fullName evidence="2">Uncharacterized protein</fullName>
    </submittedName>
</protein>
<evidence type="ECO:0000256" key="1">
    <source>
        <dbReference type="SAM" id="MobiDB-lite"/>
    </source>
</evidence>
<dbReference type="AlphaFoldDB" id="A0AAX0B833"/>
<accession>A0AAX0B833</accession>
<dbReference type="EMBL" id="JABSWW010000001">
    <property type="protein sequence ID" value="NRT91520.1"/>
    <property type="molecule type" value="Genomic_DNA"/>
</dbReference>
<comment type="caution">
    <text evidence="2">The sequence shown here is derived from an EMBL/GenBank/DDBJ whole genome shotgun (WGS) entry which is preliminary data.</text>
</comment>
<feature type="region of interest" description="Disordered" evidence="1">
    <location>
        <begin position="1"/>
        <end position="31"/>
    </location>
</feature>
<sequence length="50" mass="5149">MPCASNASLTIPNSSGAVVTTNTSSSDAKSSAPASKIHLLNFHLKYIDIS</sequence>
<organism evidence="2 3">
    <name type="scientific">Clostridium beijerinckii</name>
    <name type="common">Clostridium MP</name>
    <dbReference type="NCBI Taxonomy" id="1520"/>
    <lineage>
        <taxon>Bacteria</taxon>
        <taxon>Bacillati</taxon>
        <taxon>Bacillota</taxon>
        <taxon>Clostridia</taxon>
        <taxon>Eubacteriales</taxon>
        <taxon>Clostridiaceae</taxon>
        <taxon>Clostridium</taxon>
    </lineage>
</organism>
<proteinExistence type="predicted"/>
<reference evidence="2" key="2">
    <citation type="journal article" date="2022" name="Nat. Biotechnol.">
        <title>Carbon-negative production of acetone and isopropanol by gas fermentation at industrial pilot scale.</title>
        <authorList>
            <person name="Liew F.E."/>
            <person name="Nogle R."/>
            <person name="Abdalla T."/>
            <person name="Rasor B.J."/>
            <person name="Canter C."/>
            <person name="Jensen R.O."/>
            <person name="Wang L."/>
            <person name="Strutz J."/>
            <person name="Chirania P."/>
            <person name="De Tissera S."/>
            <person name="Mueller A.P."/>
            <person name="Ruan Z."/>
            <person name="Gao A."/>
            <person name="Tran L."/>
            <person name="Engle N.L."/>
            <person name="Bromley J.C."/>
            <person name="Daniell J."/>
            <person name="Conrado R."/>
            <person name="Tschaplinski T.J."/>
            <person name="Giannone R.J."/>
            <person name="Hettich R.L."/>
            <person name="Karim A.S."/>
            <person name="Simpson S.D."/>
            <person name="Brown S.D."/>
            <person name="Leang C."/>
            <person name="Jewett M.C."/>
            <person name="Kopke M."/>
        </authorList>
    </citation>
    <scope>NUCLEOTIDE SEQUENCE</scope>
    <source>
        <strain evidence="2">DJ080</strain>
    </source>
</reference>
<evidence type="ECO:0000313" key="3">
    <source>
        <dbReference type="Proteomes" id="UP001193748"/>
    </source>
</evidence>
<reference evidence="2" key="1">
    <citation type="submission" date="2020-05" db="EMBL/GenBank/DDBJ databases">
        <authorList>
            <person name="Brown S."/>
            <person name="Huntemann M."/>
            <person name="Clum A."/>
            <person name="Spunde A."/>
            <person name="Palaniappan K."/>
            <person name="Ritter S."/>
            <person name="Mikhailova N."/>
            <person name="Chen I.-M."/>
            <person name="Stamatis D."/>
            <person name="Reddy T."/>
            <person name="O'Malley R."/>
            <person name="Daum C."/>
            <person name="Shapiro N."/>
            <person name="Ivanova N."/>
            <person name="Kyrpides N."/>
            <person name="Woyke T."/>
        </authorList>
    </citation>
    <scope>NUCLEOTIDE SEQUENCE</scope>
    <source>
        <strain evidence="2">DJ080</strain>
    </source>
</reference>
<gene>
    <name evidence="2" type="ORF">B0H41_005199</name>
</gene>